<dbReference type="Pfam" id="PF24924">
    <property type="entry name" value="DUF7745"/>
    <property type="match status" value="1"/>
</dbReference>
<feature type="signal peptide" evidence="2">
    <location>
        <begin position="1"/>
        <end position="24"/>
    </location>
</feature>
<feature type="transmembrane region" description="Helical" evidence="1">
    <location>
        <begin position="151"/>
        <end position="170"/>
    </location>
</feature>
<dbReference type="PANTHER" id="PTHR48200:SF1">
    <property type="entry name" value="AMINOTRANSFERASE-LIKE PLANT MOBILE DOMAIN-CONTAINING PROTEIN"/>
    <property type="match status" value="1"/>
</dbReference>
<proteinExistence type="predicted"/>
<feature type="chain" id="PRO_5013340131" description="DUF7745 domain-containing protein" evidence="2">
    <location>
        <begin position="25"/>
        <end position="267"/>
    </location>
</feature>
<keyword evidence="5" id="KW-1185">Reference proteome</keyword>
<comment type="caution">
    <text evidence="4">The sequence shown here is derived from an EMBL/GenBank/DDBJ whole genome shotgun (WGS) entry which is preliminary data.</text>
</comment>
<keyword evidence="2" id="KW-0732">Signal</keyword>
<organism evidence="4 5">
    <name type="scientific">Corchorus capsularis</name>
    <name type="common">Jute</name>
    <dbReference type="NCBI Taxonomy" id="210143"/>
    <lineage>
        <taxon>Eukaryota</taxon>
        <taxon>Viridiplantae</taxon>
        <taxon>Streptophyta</taxon>
        <taxon>Embryophyta</taxon>
        <taxon>Tracheophyta</taxon>
        <taxon>Spermatophyta</taxon>
        <taxon>Magnoliopsida</taxon>
        <taxon>eudicotyledons</taxon>
        <taxon>Gunneridae</taxon>
        <taxon>Pentapetalae</taxon>
        <taxon>rosids</taxon>
        <taxon>malvids</taxon>
        <taxon>Malvales</taxon>
        <taxon>Malvaceae</taxon>
        <taxon>Grewioideae</taxon>
        <taxon>Apeibeae</taxon>
        <taxon>Corchorus</taxon>
    </lineage>
</organism>
<sequence>MLIYGLRAVALLIYGLMLFPKSKGVIDEAVVDFFEQLENGRNPVPAILAETFWSLSYCRRTSRGRMRGCSQLLCVWFKSHLKPLKGGLPRFHIENEDGGRPLPVSNGVQWPERTKLEWIEWFQHCTKKMVAWRAPWLGDKYRPYCKFNNELWIFLMGLWGIITYSLILVLRQYGIDQFISATHGLKELEFSFDTKEEIDKARAIGQEWRRSHPQSKRLTLGFSCTPDASPEYKDWHRGRIKDMFLPPHKDLQYPIGEDARDELTLKV</sequence>
<keyword evidence="1" id="KW-0472">Membrane</keyword>
<dbReference type="Gramene" id="OMO59303">
    <property type="protein sequence ID" value="OMO59303"/>
    <property type="gene ID" value="CCACVL1_24934"/>
</dbReference>
<dbReference type="PANTHER" id="PTHR48200">
    <property type="entry name" value="PROTEIN, PUTATIVE-RELATED"/>
    <property type="match status" value="1"/>
</dbReference>
<keyword evidence="1" id="KW-1133">Transmembrane helix</keyword>
<dbReference type="EMBL" id="AWWV01013990">
    <property type="protein sequence ID" value="OMO59303.1"/>
    <property type="molecule type" value="Genomic_DNA"/>
</dbReference>
<dbReference type="OrthoDB" id="989156at2759"/>
<protein>
    <recommendedName>
        <fullName evidence="3">DUF7745 domain-containing protein</fullName>
    </recommendedName>
</protein>
<keyword evidence="1" id="KW-0812">Transmembrane</keyword>
<reference evidence="4 5" key="1">
    <citation type="submission" date="2013-09" db="EMBL/GenBank/DDBJ databases">
        <title>Corchorus capsularis genome sequencing.</title>
        <authorList>
            <person name="Alam M."/>
            <person name="Haque M.S."/>
            <person name="Islam M.S."/>
            <person name="Emdad E.M."/>
            <person name="Islam M.M."/>
            <person name="Ahmed B."/>
            <person name="Halim A."/>
            <person name="Hossen Q.M.M."/>
            <person name="Hossain M.Z."/>
            <person name="Ahmed R."/>
            <person name="Khan M.M."/>
            <person name="Islam R."/>
            <person name="Rashid M.M."/>
            <person name="Khan S.A."/>
            <person name="Rahman M.S."/>
            <person name="Alam M."/>
        </authorList>
    </citation>
    <scope>NUCLEOTIDE SEQUENCE [LARGE SCALE GENOMIC DNA]</scope>
    <source>
        <strain evidence="5">cv. CVL-1</strain>
        <tissue evidence="4">Whole seedling</tissue>
    </source>
</reference>
<dbReference type="InterPro" id="IPR056647">
    <property type="entry name" value="DUF7745"/>
</dbReference>
<feature type="domain" description="DUF7745" evidence="3">
    <location>
        <begin position="9"/>
        <end position="240"/>
    </location>
</feature>
<evidence type="ECO:0000256" key="2">
    <source>
        <dbReference type="SAM" id="SignalP"/>
    </source>
</evidence>
<accession>A0A1R3GMI8</accession>
<dbReference type="Proteomes" id="UP000188268">
    <property type="component" value="Unassembled WGS sequence"/>
</dbReference>
<name>A0A1R3GMI8_COCAP</name>
<gene>
    <name evidence="4" type="ORF">CCACVL1_24934</name>
</gene>
<evidence type="ECO:0000313" key="5">
    <source>
        <dbReference type="Proteomes" id="UP000188268"/>
    </source>
</evidence>
<evidence type="ECO:0000313" key="4">
    <source>
        <dbReference type="EMBL" id="OMO59303.1"/>
    </source>
</evidence>
<evidence type="ECO:0000256" key="1">
    <source>
        <dbReference type="SAM" id="Phobius"/>
    </source>
</evidence>
<evidence type="ECO:0000259" key="3">
    <source>
        <dbReference type="Pfam" id="PF24924"/>
    </source>
</evidence>
<dbReference type="AlphaFoldDB" id="A0A1R3GMI8"/>
<dbReference type="OMA" id="KLEWIEW"/>